<dbReference type="GO" id="GO:0071555">
    <property type="term" value="P:cell wall organization"/>
    <property type="evidence" value="ECO:0007669"/>
    <property type="project" value="UniProtKB-KW"/>
</dbReference>
<dbReference type="KEGG" id="pla:Plav_3356"/>
<dbReference type="CDD" id="cd08010">
    <property type="entry name" value="MltG_like"/>
    <property type="match status" value="1"/>
</dbReference>
<name>A7HYH7_PARL1</name>
<dbReference type="GO" id="GO:0008932">
    <property type="term" value="F:lytic endotransglycosylase activity"/>
    <property type="evidence" value="ECO:0007669"/>
    <property type="project" value="UniProtKB-UniRule"/>
</dbReference>
<dbReference type="GO" id="GO:0005886">
    <property type="term" value="C:plasma membrane"/>
    <property type="evidence" value="ECO:0007669"/>
    <property type="project" value="UniProtKB-SubCell"/>
</dbReference>
<dbReference type="HAMAP" id="MF_02065">
    <property type="entry name" value="MltG"/>
    <property type="match status" value="1"/>
</dbReference>
<dbReference type="OrthoDB" id="9814591at2"/>
<dbReference type="AlphaFoldDB" id="A7HYH7"/>
<sequence length="349" mass="38053">MTNGDDTPDASEQASAPKKSRLGRYLLLSALVLPLLAALLAASIFLYGKYRFEAHGPHEEAVVVLLAPGTGVRAIASLLDREGVISDPMIFLAGVRFHRAEGDLKAGEYRIPAHASMAAIMGILREGRSILHRITIPEGLTSEQAMLLVAANPVLLGEMPPVPAEGKILPETYSFTRGATRAEIVAEMQKAASDLLERLWEARAENLPVKTKEEAVILASIVEKETGVASERPRVAAVFTNRLRKPMRLQSDPTIIYGLVGGKGALGRPIRRSELDRLTPYNTYLVDGLPPTPICNPGKASLEAVLNPPDTDEFYFVADGTGGHAFSRTLAEHLERVREWRQIERQKAQ</sequence>
<keyword evidence="7" id="KW-0997">Cell inner membrane</keyword>
<dbReference type="eggNOG" id="COG1559">
    <property type="taxonomic scope" value="Bacteria"/>
</dbReference>
<keyword evidence="5 7" id="KW-0456">Lyase</keyword>
<dbReference type="EC" id="4.2.2.29" evidence="7"/>
<dbReference type="PANTHER" id="PTHR30518:SF2">
    <property type="entry name" value="ENDOLYTIC MUREIN TRANSGLYCOSYLASE"/>
    <property type="match status" value="1"/>
</dbReference>
<dbReference type="Gene3D" id="3.30.160.60">
    <property type="entry name" value="Classic Zinc Finger"/>
    <property type="match status" value="1"/>
</dbReference>
<proteinExistence type="inferred from homology"/>
<organism evidence="8 9">
    <name type="scientific">Parvibaculum lavamentivorans (strain DS-1 / DSM 13023 / NCIMB 13966)</name>
    <dbReference type="NCBI Taxonomy" id="402881"/>
    <lineage>
        <taxon>Bacteria</taxon>
        <taxon>Pseudomonadati</taxon>
        <taxon>Pseudomonadota</taxon>
        <taxon>Alphaproteobacteria</taxon>
        <taxon>Hyphomicrobiales</taxon>
        <taxon>Parvibaculaceae</taxon>
        <taxon>Parvibaculum</taxon>
    </lineage>
</organism>
<accession>A7HYH7</accession>
<protein>
    <recommendedName>
        <fullName evidence="7">Endolytic murein transglycosylase</fullName>
        <ecNumber evidence="7">4.2.2.29</ecNumber>
    </recommendedName>
    <alternativeName>
        <fullName evidence="7">Peptidoglycan lytic transglycosylase</fullName>
    </alternativeName>
    <alternativeName>
        <fullName evidence="7">Peptidoglycan polymerization terminase</fullName>
    </alternativeName>
</protein>
<dbReference type="Proteomes" id="UP000006377">
    <property type="component" value="Chromosome"/>
</dbReference>
<keyword evidence="3 7" id="KW-1133">Transmembrane helix</keyword>
<evidence type="ECO:0000256" key="4">
    <source>
        <dbReference type="ARBA" id="ARBA00023136"/>
    </source>
</evidence>
<evidence type="ECO:0000313" key="8">
    <source>
        <dbReference type="EMBL" id="ABS64960.1"/>
    </source>
</evidence>
<dbReference type="HOGENOM" id="CLU_025574_0_0_5"/>
<dbReference type="PANTHER" id="PTHR30518">
    <property type="entry name" value="ENDOLYTIC MUREIN TRANSGLYCOSYLASE"/>
    <property type="match status" value="1"/>
</dbReference>
<keyword evidence="2 7" id="KW-0812">Transmembrane</keyword>
<keyword evidence="4 7" id="KW-0472">Membrane</keyword>
<comment type="subcellular location">
    <subcellularLocation>
        <location evidence="7">Cell inner membrane</location>
        <topology evidence="7">Single-pass membrane protein</topology>
    </subcellularLocation>
</comment>
<reference evidence="8 9" key="1">
    <citation type="journal article" date="2011" name="Stand. Genomic Sci.">
        <title>Complete genome sequence of Parvibaculum lavamentivorans type strain (DS-1(T)).</title>
        <authorList>
            <person name="Schleheck D."/>
            <person name="Weiss M."/>
            <person name="Pitluck S."/>
            <person name="Bruce D."/>
            <person name="Land M.L."/>
            <person name="Han S."/>
            <person name="Saunders E."/>
            <person name="Tapia R."/>
            <person name="Detter C."/>
            <person name="Brettin T."/>
            <person name="Han J."/>
            <person name="Woyke T."/>
            <person name="Goodwin L."/>
            <person name="Pennacchio L."/>
            <person name="Nolan M."/>
            <person name="Cook A.M."/>
            <person name="Kjelleberg S."/>
            <person name="Thomas T."/>
        </authorList>
    </citation>
    <scope>NUCLEOTIDE SEQUENCE [LARGE SCALE GENOMIC DNA]</scope>
    <source>
        <strain evidence="9">DS-1 / DSM 13023 / NCIMB 13966</strain>
    </source>
</reference>
<evidence type="ECO:0000256" key="2">
    <source>
        <dbReference type="ARBA" id="ARBA00022692"/>
    </source>
</evidence>
<keyword evidence="1 7" id="KW-1003">Cell membrane</keyword>
<evidence type="ECO:0000256" key="7">
    <source>
        <dbReference type="HAMAP-Rule" id="MF_02065"/>
    </source>
</evidence>
<dbReference type="STRING" id="402881.Plav_3356"/>
<dbReference type="Gene3D" id="3.30.1490.480">
    <property type="entry name" value="Endolytic murein transglycosylase"/>
    <property type="match status" value="1"/>
</dbReference>
<dbReference type="Pfam" id="PF02618">
    <property type="entry name" value="YceG"/>
    <property type="match status" value="1"/>
</dbReference>
<evidence type="ECO:0000313" key="9">
    <source>
        <dbReference type="Proteomes" id="UP000006377"/>
    </source>
</evidence>
<dbReference type="EMBL" id="CP000774">
    <property type="protein sequence ID" value="ABS64960.1"/>
    <property type="molecule type" value="Genomic_DNA"/>
</dbReference>
<keyword evidence="6 7" id="KW-0961">Cell wall biogenesis/degradation</keyword>
<dbReference type="NCBIfam" id="TIGR00247">
    <property type="entry name" value="endolytic transglycosylase MltG"/>
    <property type="match status" value="1"/>
</dbReference>
<keyword evidence="9" id="KW-1185">Reference proteome</keyword>
<dbReference type="GO" id="GO:0009252">
    <property type="term" value="P:peptidoglycan biosynthetic process"/>
    <property type="evidence" value="ECO:0007669"/>
    <property type="project" value="UniProtKB-UniRule"/>
</dbReference>
<comment type="catalytic activity">
    <reaction evidence="7">
        <text>a peptidoglycan chain = a peptidoglycan chain with N-acetyl-1,6-anhydromuramyl-[peptide] at the reducing end + a peptidoglycan chain with N-acetylglucosamine at the non-reducing end.</text>
        <dbReference type="EC" id="4.2.2.29"/>
    </reaction>
</comment>
<evidence type="ECO:0000256" key="1">
    <source>
        <dbReference type="ARBA" id="ARBA00022475"/>
    </source>
</evidence>
<feature type="transmembrane region" description="Helical" evidence="7">
    <location>
        <begin position="25"/>
        <end position="47"/>
    </location>
</feature>
<evidence type="ECO:0000256" key="5">
    <source>
        <dbReference type="ARBA" id="ARBA00023239"/>
    </source>
</evidence>
<gene>
    <name evidence="7" type="primary">mltG</name>
    <name evidence="8" type="ordered locus">Plav_3356</name>
</gene>
<dbReference type="InterPro" id="IPR003770">
    <property type="entry name" value="MLTG-like"/>
</dbReference>
<evidence type="ECO:0000256" key="3">
    <source>
        <dbReference type="ARBA" id="ARBA00022989"/>
    </source>
</evidence>
<comment type="function">
    <text evidence="7">Functions as a peptidoglycan terminase that cleaves nascent peptidoglycan strands endolytically to terminate their elongation.</text>
</comment>
<feature type="site" description="Important for catalytic activity" evidence="7">
    <location>
        <position position="225"/>
    </location>
</feature>
<comment type="similarity">
    <text evidence="7">Belongs to the transglycosylase MltG family.</text>
</comment>
<evidence type="ECO:0000256" key="6">
    <source>
        <dbReference type="ARBA" id="ARBA00023316"/>
    </source>
</evidence>